<dbReference type="VEuPathDB" id="FungiDB:CTRG_00153"/>
<dbReference type="AlphaFoldDB" id="C5M264"/>
<evidence type="ECO:0008006" key="6">
    <source>
        <dbReference type="Google" id="ProtNLM"/>
    </source>
</evidence>
<keyword evidence="1" id="KW-0175">Coiled coil</keyword>
<dbReference type="EMBL" id="GG692395">
    <property type="protein sequence ID" value="EER35414.1"/>
    <property type="molecule type" value="Genomic_DNA"/>
</dbReference>
<accession>C5M264</accession>
<dbReference type="KEGG" id="ctp:CTRG_00153"/>
<dbReference type="HOGENOM" id="CLU_416173_0_0_1"/>
<gene>
    <name evidence="4" type="ORF">CTRG_00153</name>
</gene>
<feature type="region of interest" description="Disordered" evidence="2">
    <location>
        <begin position="167"/>
        <end position="197"/>
    </location>
</feature>
<dbReference type="eggNOG" id="ENOG502SGS1">
    <property type="taxonomic scope" value="Eukaryota"/>
</dbReference>
<dbReference type="GeneID" id="8300601"/>
<evidence type="ECO:0000256" key="1">
    <source>
        <dbReference type="SAM" id="Coils"/>
    </source>
</evidence>
<keyword evidence="5" id="KW-1185">Reference proteome</keyword>
<reference evidence="4 5" key="1">
    <citation type="journal article" date="2009" name="Nature">
        <title>Evolution of pathogenicity and sexual reproduction in eight Candida genomes.</title>
        <authorList>
            <person name="Butler G."/>
            <person name="Rasmussen M.D."/>
            <person name="Lin M.F."/>
            <person name="Santos M.A."/>
            <person name="Sakthikumar S."/>
            <person name="Munro C.A."/>
            <person name="Rheinbay E."/>
            <person name="Grabherr M."/>
            <person name="Forche A."/>
            <person name="Reedy J.L."/>
            <person name="Agrafioti I."/>
            <person name="Arnaud M.B."/>
            <person name="Bates S."/>
            <person name="Brown A.J."/>
            <person name="Brunke S."/>
            <person name="Costanzo M.C."/>
            <person name="Fitzpatrick D.A."/>
            <person name="de Groot P.W."/>
            <person name="Harris D."/>
            <person name="Hoyer L.L."/>
            <person name="Hube B."/>
            <person name="Klis F.M."/>
            <person name="Kodira C."/>
            <person name="Lennard N."/>
            <person name="Logue M.E."/>
            <person name="Martin R."/>
            <person name="Neiman A.M."/>
            <person name="Nikolaou E."/>
            <person name="Quail M.A."/>
            <person name="Quinn J."/>
            <person name="Santos M.C."/>
            <person name="Schmitzberger F.F."/>
            <person name="Sherlock G."/>
            <person name="Shah P."/>
            <person name="Silverstein K.A."/>
            <person name="Skrzypek M.S."/>
            <person name="Soll D."/>
            <person name="Staggs R."/>
            <person name="Stansfield I."/>
            <person name="Stumpf M.P."/>
            <person name="Sudbery P.E."/>
            <person name="Srikantha T."/>
            <person name="Zeng Q."/>
            <person name="Berman J."/>
            <person name="Berriman M."/>
            <person name="Heitman J."/>
            <person name="Gow N.A."/>
            <person name="Lorenz M.C."/>
            <person name="Birren B.W."/>
            <person name="Kellis M."/>
            <person name="Cuomo C.A."/>
        </authorList>
    </citation>
    <scope>NUCLEOTIDE SEQUENCE [LARGE SCALE GENOMIC DNA]</scope>
    <source>
        <strain evidence="5">ATCC MYA-3404 / T1</strain>
    </source>
</reference>
<proteinExistence type="predicted"/>
<dbReference type="OrthoDB" id="4093311at2759"/>
<dbReference type="Proteomes" id="UP000002037">
    <property type="component" value="Unassembled WGS sequence"/>
</dbReference>
<dbReference type="STRING" id="294747.C5M264"/>
<evidence type="ECO:0000313" key="4">
    <source>
        <dbReference type="EMBL" id="EER35414.1"/>
    </source>
</evidence>
<name>C5M264_CANTT</name>
<evidence type="ECO:0000256" key="2">
    <source>
        <dbReference type="SAM" id="MobiDB-lite"/>
    </source>
</evidence>
<feature type="transmembrane region" description="Helical" evidence="3">
    <location>
        <begin position="232"/>
        <end position="252"/>
    </location>
</feature>
<keyword evidence="3" id="KW-0812">Transmembrane</keyword>
<evidence type="ECO:0000256" key="3">
    <source>
        <dbReference type="SAM" id="Phobius"/>
    </source>
</evidence>
<feature type="coiled-coil region" evidence="1">
    <location>
        <begin position="271"/>
        <end position="298"/>
    </location>
</feature>
<organism evidence="4 5">
    <name type="scientific">Candida tropicalis (strain ATCC MYA-3404 / T1)</name>
    <name type="common">Yeast</name>
    <dbReference type="NCBI Taxonomy" id="294747"/>
    <lineage>
        <taxon>Eukaryota</taxon>
        <taxon>Fungi</taxon>
        <taxon>Dikarya</taxon>
        <taxon>Ascomycota</taxon>
        <taxon>Saccharomycotina</taxon>
        <taxon>Pichiomycetes</taxon>
        <taxon>Debaryomycetaceae</taxon>
        <taxon>Candida/Lodderomyces clade</taxon>
        <taxon>Candida</taxon>
    </lineage>
</organism>
<dbReference type="RefSeq" id="XP_002545372.1">
    <property type="nucleotide sequence ID" value="XM_002545326.1"/>
</dbReference>
<keyword evidence="3" id="KW-0472">Membrane</keyword>
<evidence type="ECO:0000313" key="5">
    <source>
        <dbReference type="Proteomes" id="UP000002037"/>
    </source>
</evidence>
<sequence length="659" mass="75874">MTGFPEVPRFRGDTDEDASIHLYNTVGKAKPLRSSISKPYYSTIQNSSMSIDDRISNVLNEHDDRYSNYDDEIDEDYTNHTYLKFLNGEYGEEDEVEEGVLNDYDYEYQGGNETDSDTYRDEGGNILNGYNEGFVSGDFDLDEDDPEDLDYIPIVNHQRKEIINGNGTMDETKYHDANSDEYEEEEEEEEEEYLSEEDTPVVFDSIKHAKSQISRGSESVEKHKNPTFNWKLGIVIAVLSFLITIVIGYVSVNGLDGITLPDFSFVEPLRIAKLDGRLQRLEQDLKKSQNDKHDILLQVQYEMNQLNEKINGKLEQLGKSNDIIQLKNNKIQITPEFHQFLYNFIDNYQSSYIDSKLEGIENLNDINRLREYVDTSVQNSVDSIKQEISLEYDELMNNLTVSNGSIGSPNNNKIWLDSVLGLISRGSTLVNYADYSSGSRILGFLTTVNKEESSTDYNVLQKMIYGWWIYNERMTNDKYNANHVILDDDIFWKGGDEIGIRMSSCIIPTDIIIECECESEKDQYVTIGFKPSTKTGFDKLPYGKFNKDANKYTTKFKKIRQAKIKSGINHVRLPIRFINEKIGGKDVYFKFNKNLDINNIKIYGISEVNAVKYQDKLNLLVEKFNEAINEEESVENLSESNSHNKNHITQIDLNDDIYL</sequence>
<keyword evidence="3" id="KW-1133">Transmembrane helix</keyword>
<protein>
    <recommendedName>
        <fullName evidence="6">SUN domain-containing protein</fullName>
    </recommendedName>
</protein>
<feature type="compositionally biased region" description="Acidic residues" evidence="2">
    <location>
        <begin position="179"/>
        <end position="197"/>
    </location>
</feature>